<reference evidence="2" key="1">
    <citation type="submission" date="2020-10" db="EMBL/GenBank/DDBJ databases">
        <authorList>
            <person name="Kikuchi T."/>
        </authorList>
    </citation>
    <scope>NUCLEOTIDE SEQUENCE</scope>
    <source>
        <strain evidence="2">NKZ352</strain>
    </source>
</reference>
<organism evidence="2 3">
    <name type="scientific">Caenorhabditis auriculariae</name>
    <dbReference type="NCBI Taxonomy" id="2777116"/>
    <lineage>
        <taxon>Eukaryota</taxon>
        <taxon>Metazoa</taxon>
        <taxon>Ecdysozoa</taxon>
        <taxon>Nematoda</taxon>
        <taxon>Chromadorea</taxon>
        <taxon>Rhabditida</taxon>
        <taxon>Rhabditina</taxon>
        <taxon>Rhabditomorpha</taxon>
        <taxon>Rhabditoidea</taxon>
        <taxon>Rhabditidae</taxon>
        <taxon>Peloderinae</taxon>
        <taxon>Caenorhabditis</taxon>
    </lineage>
</organism>
<accession>A0A8S1H3A2</accession>
<gene>
    <name evidence="2" type="ORF">CAUJ_LOCUS6655</name>
</gene>
<dbReference type="Proteomes" id="UP000835052">
    <property type="component" value="Unassembled WGS sequence"/>
</dbReference>
<proteinExistence type="predicted"/>
<feature type="region of interest" description="Disordered" evidence="1">
    <location>
        <begin position="1"/>
        <end position="127"/>
    </location>
</feature>
<evidence type="ECO:0000313" key="2">
    <source>
        <dbReference type="EMBL" id="CAD6190736.1"/>
    </source>
</evidence>
<feature type="compositionally biased region" description="Polar residues" evidence="1">
    <location>
        <begin position="102"/>
        <end position="120"/>
    </location>
</feature>
<evidence type="ECO:0000313" key="3">
    <source>
        <dbReference type="Proteomes" id="UP000835052"/>
    </source>
</evidence>
<dbReference type="EMBL" id="CAJGYM010000017">
    <property type="protein sequence ID" value="CAD6190736.1"/>
    <property type="molecule type" value="Genomic_DNA"/>
</dbReference>
<keyword evidence="3" id="KW-1185">Reference proteome</keyword>
<dbReference type="AlphaFoldDB" id="A0A8S1H3A2"/>
<name>A0A8S1H3A2_9PELO</name>
<protein>
    <submittedName>
        <fullName evidence="2">Uncharacterized protein</fullName>
    </submittedName>
</protein>
<comment type="caution">
    <text evidence="2">The sequence shown here is derived from an EMBL/GenBank/DDBJ whole genome shotgun (WGS) entry which is preliminary data.</text>
</comment>
<evidence type="ECO:0000256" key="1">
    <source>
        <dbReference type="SAM" id="MobiDB-lite"/>
    </source>
</evidence>
<sequence>MDLASSDRNRSRSQARVDEDEEDGWIRPGAAAPPPQQAHSNIGYGLGELALLEQQSDRRGGGRRPSVKIHPADTLSVLVRPWQQAQAPGNKEKKKKTELPTGAQTEELSPSRVGSTQKSQADGKLSPPFELGQLFWPDLILNDTGYRGRGF</sequence>
<feature type="compositionally biased region" description="Basic and acidic residues" evidence="1">
    <location>
        <begin position="1"/>
        <end position="10"/>
    </location>
</feature>